<dbReference type="Gene3D" id="1.25.40.10">
    <property type="entry name" value="Tetratricopeptide repeat domain"/>
    <property type="match status" value="1"/>
</dbReference>
<evidence type="ECO:0008006" key="3">
    <source>
        <dbReference type="Google" id="ProtNLM"/>
    </source>
</evidence>
<organism evidence="1 2">
    <name type="scientific">Streptomyces antimycoticus</name>
    <dbReference type="NCBI Taxonomy" id="68175"/>
    <lineage>
        <taxon>Bacteria</taxon>
        <taxon>Bacillati</taxon>
        <taxon>Actinomycetota</taxon>
        <taxon>Actinomycetes</taxon>
        <taxon>Kitasatosporales</taxon>
        <taxon>Streptomycetaceae</taxon>
        <taxon>Streptomyces</taxon>
        <taxon>Streptomyces violaceusniger group</taxon>
    </lineage>
</organism>
<accession>A0A4D4KM42</accession>
<reference evidence="1 2" key="1">
    <citation type="journal article" date="2020" name="Int. J. Syst. Evol. Microbiol.">
        <title>Reclassification of Streptomyces castelarensis and Streptomyces sporoclivatus as later heterotypic synonyms of Streptomyces antimycoticus.</title>
        <authorList>
            <person name="Komaki H."/>
            <person name="Tamura T."/>
        </authorList>
    </citation>
    <scope>NUCLEOTIDE SEQUENCE [LARGE SCALE GENOMIC DNA]</scope>
    <source>
        <strain evidence="1 2">NBRC 12839</strain>
    </source>
</reference>
<evidence type="ECO:0000313" key="1">
    <source>
        <dbReference type="EMBL" id="GDY49254.1"/>
    </source>
</evidence>
<name>A0A4D4KM42_9ACTN</name>
<dbReference type="AlphaFoldDB" id="A0A4D4KM42"/>
<gene>
    <name evidence="1" type="ORF">SANT12839_101360</name>
</gene>
<comment type="caution">
    <text evidence="1">The sequence shown here is derived from an EMBL/GenBank/DDBJ whole genome shotgun (WGS) entry which is preliminary data.</text>
</comment>
<dbReference type="EMBL" id="BJHV01000003">
    <property type="protein sequence ID" value="GDY49254.1"/>
    <property type="molecule type" value="Genomic_DNA"/>
</dbReference>
<evidence type="ECO:0000313" key="2">
    <source>
        <dbReference type="Proteomes" id="UP000299290"/>
    </source>
</evidence>
<sequence>MRWVADWHESEGLKADGVIVMGVRPNERLANALQRAGISNRDLARRVNVRAAAAGLNIAIDCARVGRWLKGEHPRDPVPGIVAEVLSQKLGPLTLADLGWSHTGIDPMDPLWSPDGAAHSLHEYARSDLMLSRRDMAQLAVGLPLIAAAERLWWADPPAGTTAPGPAARVGKEDVAGIEQLVRHFRDLDGRHGGALFRAAIVAQLQDVTELLAHGRTSTPAVDRRLRQTAVDLAQLAGWTAHDAGYYGTAQRYWTHAITLARQAGDPGRGAEVMSRLAHQMVYLGRPDDALQLLDVAGRTAAAAHNLRLTAMLTAQRGRMLAAVGDAQASLATLAQAQEHLARAEESGERVEEWIAYFTAAELAGATAVAYRDLHTLHGKPVGRASIHFAAAIEQRGAGYERVRAMDMVGMAAAHLEEDNLEEACVVAGQALDLAERLDSTLIRSRVLTLATATDRVSSHPQVVELHQRLGGWAAPDLHAA</sequence>
<keyword evidence="2" id="KW-1185">Reference proteome</keyword>
<protein>
    <recommendedName>
        <fullName evidence="3">Transcriptional regulator</fullName>
    </recommendedName>
</protein>
<dbReference type="InterPro" id="IPR011990">
    <property type="entry name" value="TPR-like_helical_dom_sf"/>
</dbReference>
<dbReference type="Proteomes" id="UP000299290">
    <property type="component" value="Unassembled WGS sequence"/>
</dbReference>
<dbReference type="SUPFAM" id="SSF48452">
    <property type="entry name" value="TPR-like"/>
    <property type="match status" value="1"/>
</dbReference>
<proteinExistence type="predicted"/>